<dbReference type="AlphaFoldDB" id="C1B502"/>
<feature type="compositionally biased region" description="Polar residues" evidence="1">
    <location>
        <begin position="40"/>
        <end position="59"/>
    </location>
</feature>
<organism evidence="2 3">
    <name type="scientific">Rhodococcus opacus (strain B4)</name>
    <dbReference type="NCBI Taxonomy" id="632772"/>
    <lineage>
        <taxon>Bacteria</taxon>
        <taxon>Bacillati</taxon>
        <taxon>Actinomycetota</taxon>
        <taxon>Actinomycetes</taxon>
        <taxon>Mycobacteriales</taxon>
        <taxon>Nocardiaceae</taxon>
        <taxon>Rhodococcus</taxon>
    </lineage>
</organism>
<sequence length="209" mass="21506">MSSVVQSRERRDVRRRGGRRSLAFLSIVLAGVLLAAGCGQQDTESGGESQQDQTTSETNLLPEGVVVALDGVQTYFPEIERQTATSENSTAAGAPDATRMVIYEGGDGRRVTISVDRYPSPDAASAAFEQAIDKSEVVPGFVALPAPAGVGDKAFAGSVTQGVDTHIGYGALAGAYVVGVTSAGYPATPENADKLAGLTRDAVEKATAA</sequence>
<dbReference type="KEGG" id="rop:ROP_26810"/>
<gene>
    <name evidence="2" type="ordered locus">ROP_26810</name>
</gene>
<evidence type="ECO:0000256" key="1">
    <source>
        <dbReference type="SAM" id="MobiDB-lite"/>
    </source>
</evidence>
<dbReference type="STRING" id="632772.ROP_26810"/>
<evidence type="ECO:0000313" key="3">
    <source>
        <dbReference type="Proteomes" id="UP000002212"/>
    </source>
</evidence>
<protein>
    <recommendedName>
        <fullName evidence="4">Lipoprotein LpqN</fullName>
    </recommendedName>
</protein>
<dbReference type="EMBL" id="AP011115">
    <property type="protein sequence ID" value="BAH50928.1"/>
    <property type="molecule type" value="Genomic_DNA"/>
</dbReference>
<reference evidence="2 3" key="1">
    <citation type="submission" date="2009-03" db="EMBL/GenBank/DDBJ databases">
        <title>Comparison of the complete genome sequences of Rhodococcus erythropolis PR4 and Rhodococcus opacus B4.</title>
        <authorList>
            <person name="Takarada H."/>
            <person name="Sekine M."/>
            <person name="Hosoyama A."/>
            <person name="Yamada R."/>
            <person name="Fujisawa T."/>
            <person name="Omata S."/>
            <person name="Shimizu A."/>
            <person name="Tsukatani N."/>
            <person name="Tanikawa S."/>
            <person name="Fujita N."/>
            <person name="Harayama S."/>
        </authorList>
    </citation>
    <scope>NUCLEOTIDE SEQUENCE [LARGE SCALE GENOMIC DNA]</scope>
    <source>
        <strain evidence="2 3">B4</strain>
    </source>
</reference>
<feature type="region of interest" description="Disordered" evidence="1">
    <location>
        <begin position="40"/>
        <end position="62"/>
    </location>
</feature>
<proteinExistence type="predicted"/>
<evidence type="ECO:0008006" key="4">
    <source>
        <dbReference type="Google" id="ProtNLM"/>
    </source>
</evidence>
<dbReference type="HOGENOM" id="CLU_1389284_0_0_11"/>
<accession>C1B502</accession>
<evidence type="ECO:0000313" key="2">
    <source>
        <dbReference type="EMBL" id="BAH50928.1"/>
    </source>
</evidence>
<name>C1B502_RHOOB</name>
<dbReference type="Proteomes" id="UP000002212">
    <property type="component" value="Chromosome"/>
</dbReference>
<dbReference type="PATRIC" id="fig|632772.20.peg.2804"/>